<evidence type="ECO:0000313" key="3">
    <source>
        <dbReference type="Proteomes" id="UP000199063"/>
    </source>
</evidence>
<evidence type="ECO:0000256" key="1">
    <source>
        <dbReference type="SAM" id="MobiDB-lite"/>
    </source>
</evidence>
<organism evidence="2 3">
    <name type="scientific">Streptomyces wuyuanensis</name>
    <dbReference type="NCBI Taxonomy" id="1196353"/>
    <lineage>
        <taxon>Bacteria</taxon>
        <taxon>Bacillati</taxon>
        <taxon>Actinomycetota</taxon>
        <taxon>Actinomycetes</taxon>
        <taxon>Kitasatosporales</taxon>
        <taxon>Streptomycetaceae</taxon>
        <taxon>Streptomyces</taxon>
    </lineage>
</organism>
<dbReference type="AlphaFoldDB" id="A0A1G9WAN2"/>
<protein>
    <submittedName>
        <fullName evidence="2">Uncharacterized protein</fullName>
    </submittedName>
</protein>
<feature type="region of interest" description="Disordered" evidence="1">
    <location>
        <begin position="119"/>
        <end position="202"/>
    </location>
</feature>
<proteinExistence type="predicted"/>
<evidence type="ECO:0000313" key="2">
    <source>
        <dbReference type="EMBL" id="SDM81291.1"/>
    </source>
</evidence>
<name>A0A1G9WAN2_9ACTN</name>
<dbReference type="RefSeq" id="WP_342029419.1">
    <property type="nucleotide sequence ID" value="NZ_FNHI01000013.1"/>
</dbReference>
<reference evidence="3" key="1">
    <citation type="submission" date="2016-10" db="EMBL/GenBank/DDBJ databases">
        <authorList>
            <person name="Varghese N."/>
            <person name="Submissions S."/>
        </authorList>
    </citation>
    <scope>NUCLEOTIDE SEQUENCE [LARGE SCALE GENOMIC DNA]</scope>
    <source>
        <strain evidence="3">CGMCC 4.7042</strain>
    </source>
</reference>
<keyword evidence="3" id="KW-1185">Reference proteome</keyword>
<feature type="compositionally biased region" description="Basic and acidic residues" evidence="1">
    <location>
        <begin position="193"/>
        <end position="202"/>
    </location>
</feature>
<accession>A0A1G9WAN2</accession>
<gene>
    <name evidence="2" type="ORF">SAMN05444921_113224</name>
</gene>
<dbReference type="EMBL" id="FNHI01000013">
    <property type="protein sequence ID" value="SDM81291.1"/>
    <property type="molecule type" value="Genomic_DNA"/>
</dbReference>
<sequence length="202" mass="20500">MGEARRVRRLVVDGTVWFWSLRHSHRDGMCRDSLSLTREGTSARLSIVFRAGDGRIVSGGAYWSGGSVGAVAGGDMNLHEPGAVRKLLDAALAAGVRAPAEIDGWPLFDALVGHGAPAGGAERTGAGGVGTGSPGPDDPSAGREPADGPLRAGADSGPESRERGSGSPGPASGGGRAGRSTSSRLPKTVSRAPRRDTKASVR</sequence>
<dbReference type="GeneID" id="96657346"/>
<dbReference type="Proteomes" id="UP000199063">
    <property type="component" value="Unassembled WGS sequence"/>
</dbReference>